<dbReference type="eggNOG" id="ENOG502SDB2">
    <property type="taxonomic scope" value="Eukaryota"/>
</dbReference>
<organism evidence="3">
    <name type="scientific">Candida tenuis (strain ATCC 10573 / BCRC 21748 / CBS 615 / JCM 9827 / NBRC 10315 / NRRL Y-1498 / VKM Y-70)</name>
    <name type="common">Yeast</name>
    <name type="synonym">Yamadazyma tenuis</name>
    <dbReference type="NCBI Taxonomy" id="590646"/>
    <lineage>
        <taxon>Eukaryota</taxon>
        <taxon>Fungi</taxon>
        <taxon>Dikarya</taxon>
        <taxon>Ascomycota</taxon>
        <taxon>Saccharomycotina</taxon>
        <taxon>Pichiomycetes</taxon>
        <taxon>Debaryomycetaceae</taxon>
        <taxon>Yamadazyma</taxon>
    </lineage>
</organism>
<dbReference type="OrthoDB" id="203678at2759"/>
<dbReference type="EMBL" id="GL996515">
    <property type="protein sequence ID" value="EGV64487.1"/>
    <property type="molecule type" value="Genomic_DNA"/>
</dbReference>
<proteinExistence type="predicted"/>
<evidence type="ECO:0000313" key="2">
    <source>
        <dbReference type="EMBL" id="EGV64487.1"/>
    </source>
</evidence>
<keyword evidence="3" id="KW-1185">Reference proteome</keyword>
<accession>G3B1N1</accession>
<dbReference type="HOGENOM" id="CLU_062460_0_0_1"/>
<dbReference type="AlphaFoldDB" id="G3B1N1"/>
<gene>
    <name evidence="2" type="ORF">CANTEDRAFT_113253</name>
</gene>
<protein>
    <recommendedName>
        <fullName evidence="4">Vacuolar protein sorting-associated protein 51 homolog</fullName>
    </recommendedName>
</protein>
<sequence>MSGTPVLSYKKPSTQKDVKATAAYTTISSMPKDAGTMSPNVGVANASGTRKVSSRRKALQEFYHIQQQRKQQEQAQVQEQEQKVPVEAEVDPINLEDPVRFQEYVKTTPIQDILKLRNSIGSELNSHNSEKKSIIYDNYYELIKLNQTLQKLSTPVVPAKDDNGEAFTGLKDLDETGPKIDEHYILSSLNDLKDFLDTKANVYNDSFVNVITNLQAKYQTPDSESVSSVRGVINDGEDVVVFPESVEKLDLVNEINLVLSSSSTGEIAPKIDAIMSKLDANKDELLILQLNDVKKSALQ</sequence>
<dbReference type="STRING" id="590646.G3B1N1"/>
<dbReference type="Proteomes" id="UP000000707">
    <property type="component" value="Unassembled WGS sequence"/>
</dbReference>
<feature type="region of interest" description="Disordered" evidence="1">
    <location>
        <begin position="30"/>
        <end position="52"/>
    </location>
</feature>
<evidence type="ECO:0000256" key="1">
    <source>
        <dbReference type="SAM" id="MobiDB-lite"/>
    </source>
</evidence>
<evidence type="ECO:0000313" key="3">
    <source>
        <dbReference type="Proteomes" id="UP000000707"/>
    </source>
</evidence>
<evidence type="ECO:0008006" key="4">
    <source>
        <dbReference type="Google" id="ProtNLM"/>
    </source>
</evidence>
<reference evidence="2 3" key="1">
    <citation type="journal article" date="2011" name="Proc. Natl. Acad. Sci. U.S.A.">
        <title>Comparative genomics of xylose-fermenting fungi for enhanced biofuel production.</title>
        <authorList>
            <person name="Wohlbach D.J."/>
            <person name="Kuo A."/>
            <person name="Sato T.K."/>
            <person name="Potts K.M."/>
            <person name="Salamov A.A."/>
            <person name="LaButti K.M."/>
            <person name="Sun H."/>
            <person name="Clum A."/>
            <person name="Pangilinan J.L."/>
            <person name="Lindquist E.A."/>
            <person name="Lucas S."/>
            <person name="Lapidus A."/>
            <person name="Jin M."/>
            <person name="Gunawan C."/>
            <person name="Balan V."/>
            <person name="Dale B.E."/>
            <person name="Jeffries T.W."/>
            <person name="Zinkel R."/>
            <person name="Barry K.W."/>
            <person name="Grigoriev I.V."/>
            <person name="Gasch A.P."/>
        </authorList>
    </citation>
    <scope>NUCLEOTIDE SEQUENCE [LARGE SCALE GENOMIC DNA]</scope>
    <source>
        <strain evidence="3">ATCC 10573 / BCRC 21748 / CBS 615 / JCM 9827 / NBRC 10315 / NRRL Y-1498 / VKM Y-70</strain>
    </source>
</reference>
<dbReference type="Pfam" id="PF08700">
    <property type="entry name" value="VPS51_Exo84_N"/>
    <property type="match status" value="1"/>
</dbReference>
<name>G3B1N1_CANTC</name>